<dbReference type="EMBL" id="NHOQ01000687">
    <property type="protein sequence ID" value="PWA28981.1"/>
    <property type="molecule type" value="Genomic_DNA"/>
</dbReference>
<dbReference type="InterPro" id="IPR003309">
    <property type="entry name" value="SCAN_dom"/>
</dbReference>
<dbReference type="Proteomes" id="UP000250572">
    <property type="component" value="Unassembled WGS sequence"/>
</dbReference>
<protein>
    <recommendedName>
        <fullName evidence="2">SCAN box domain-containing protein</fullName>
    </recommendedName>
</protein>
<feature type="domain" description="SCAN box" evidence="2">
    <location>
        <begin position="39"/>
        <end position="102"/>
    </location>
</feature>
<sequence length="153" mass="17160">VEINNLREDLGKQPKTGAEAQSGPSSEADVEPASGQQSREFYNHLKDLYLKWIPLQRRRKDDIGEILILEEFYSSLSPELRVWVKERNPASAQEAAELVENFLVARRGPKPSDDLQQKSSLMQGKCVGFSLDGAPSQMAGVEKQREKTFSSKP</sequence>
<dbReference type="PANTHER" id="PTHR46888">
    <property type="entry name" value="ZINC KNUCKLE DOMAINCONTAINING PROTEIN-RELATED"/>
    <property type="match status" value="1"/>
</dbReference>
<evidence type="ECO:0000313" key="3">
    <source>
        <dbReference type="EMBL" id="PWA28981.1"/>
    </source>
</evidence>
<dbReference type="PROSITE" id="PS50804">
    <property type="entry name" value="SCAN_BOX"/>
    <property type="match status" value="1"/>
</dbReference>
<gene>
    <name evidence="3" type="ORF">CCH79_00021044</name>
</gene>
<dbReference type="SUPFAM" id="SSF47353">
    <property type="entry name" value="Retrovirus capsid dimerization domain-like"/>
    <property type="match status" value="1"/>
</dbReference>
<proteinExistence type="predicted"/>
<dbReference type="InterPro" id="IPR038269">
    <property type="entry name" value="SCAN_sf"/>
</dbReference>
<feature type="non-terminal residue" evidence="3">
    <location>
        <position position="1"/>
    </location>
</feature>
<dbReference type="AlphaFoldDB" id="A0A315W174"/>
<feature type="non-terminal residue" evidence="3">
    <location>
        <position position="153"/>
    </location>
</feature>
<dbReference type="SMART" id="SM00431">
    <property type="entry name" value="SCAN"/>
    <property type="match status" value="1"/>
</dbReference>
<reference evidence="3 4" key="1">
    <citation type="journal article" date="2018" name="G3 (Bethesda)">
        <title>A High-Quality Reference Genome for the Invasive Mosquitofish Gambusia affinis Using a Chicago Library.</title>
        <authorList>
            <person name="Hoffberg S.L."/>
            <person name="Troendle N.J."/>
            <person name="Glenn T.C."/>
            <person name="Mahmud O."/>
            <person name="Louha S."/>
            <person name="Chalopin D."/>
            <person name="Bennetzen J.L."/>
            <person name="Mauricio R."/>
        </authorList>
    </citation>
    <scope>NUCLEOTIDE SEQUENCE [LARGE SCALE GENOMIC DNA]</scope>
    <source>
        <strain evidence="3">NE01/NJP1002.9</strain>
        <tissue evidence="3">Muscle</tissue>
    </source>
</reference>
<dbReference type="Gene3D" id="1.10.4020.10">
    <property type="entry name" value="DNA breaking-rejoining enzymes"/>
    <property type="match status" value="1"/>
</dbReference>
<feature type="region of interest" description="Disordered" evidence="1">
    <location>
        <begin position="1"/>
        <end position="37"/>
    </location>
</feature>
<evidence type="ECO:0000313" key="4">
    <source>
        <dbReference type="Proteomes" id="UP000250572"/>
    </source>
</evidence>
<keyword evidence="4" id="KW-1185">Reference proteome</keyword>
<feature type="compositionally biased region" description="Basic and acidic residues" evidence="1">
    <location>
        <begin position="1"/>
        <end position="12"/>
    </location>
</feature>
<comment type="caution">
    <text evidence="3">The sequence shown here is derived from an EMBL/GenBank/DDBJ whole genome shotgun (WGS) entry which is preliminary data.</text>
</comment>
<dbReference type="PANTHER" id="PTHR46888:SF1">
    <property type="entry name" value="RIBONUCLEASE H"/>
    <property type="match status" value="1"/>
</dbReference>
<name>A0A315W174_GAMAF</name>
<organism evidence="3 4">
    <name type="scientific">Gambusia affinis</name>
    <name type="common">Western mosquitofish</name>
    <name type="synonym">Heterandria affinis</name>
    <dbReference type="NCBI Taxonomy" id="33528"/>
    <lineage>
        <taxon>Eukaryota</taxon>
        <taxon>Metazoa</taxon>
        <taxon>Chordata</taxon>
        <taxon>Craniata</taxon>
        <taxon>Vertebrata</taxon>
        <taxon>Euteleostomi</taxon>
        <taxon>Actinopterygii</taxon>
        <taxon>Neopterygii</taxon>
        <taxon>Teleostei</taxon>
        <taxon>Neoteleostei</taxon>
        <taxon>Acanthomorphata</taxon>
        <taxon>Ovalentaria</taxon>
        <taxon>Atherinomorphae</taxon>
        <taxon>Cyprinodontiformes</taxon>
        <taxon>Poeciliidae</taxon>
        <taxon>Poeciliinae</taxon>
        <taxon>Gambusia</taxon>
    </lineage>
</organism>
<dbReference type="Pfam" id="PF02023">
    <property type="entry name" value="SCAN"/>
    <property type="match status" value="1"/>
</dbReference>
<evidence type="ECO:0000259" key="2">
    <source>
        <dbReference type="PROSITE" id="PS50804"/>
    </source>
</evidence>
<accession>A0A315W174</accession>
<evidence type="ECO:0000256" key="1">
    <source>
        <dbReference type="SAM" id="MobiDB-lite"/>
    </source>
</evidence>